<sequence>MSSHIPRQNRHRRILPTPAERPPITPGASASSSDQTTRRATRQQAPAACQECRKQKTKCSAHRPKCLRCWRLSKECVYDTAQLETPRQSLQRKHGELEARNSNLEHLFGFLRDGPEADVATVVRRLREGADLDNLGMHIRDGDLLLQMAVRPDMTYIYTFPYAKNMPAALAQDSSIPYVKSLLCQNTVGLLEHPQNAREEEQDWQKVYRIPFHGVELVDPRIERIHGSRWTFITVADSITRRLVRLYFILQHPFYTFFQKNLFLEDLASGRERYCTPLLFNAVMAEACHSYSAISERYRFWDPKKLTYQFMAEARRLWEIEMKSREDRITTVQASMVLCAGYSTTGLDQLGADYLVQGTRMAERMQIFGSLDHVKNPFRRKVYAMTAWALFGYQGMFAFHMWQQPLLTEPPMEPLADVSLSTEKYGEVWVKYPHSQSLTPVHFGESFVAFSQLRTIMGQIADLAARKRAQGLKFTAADAALFRTTLVAWFNSLPPFLSPEYVTLPAHLKIHLQYHNIMLGLYDSLADQSDVSPTATYREICVHSRRCLDVLLRLYYLRHGFESWNDSLPTWLLFLAQLCVRDLAQQDDPLSDEATVSTLMLCAKGLQDQGRSLYIARVFFKMLRLEMPPAIMHELDSHVTEMDGDDSSTGTGAHHLRASWPVKTISISEEPDHLWERLSLEDRRIEGPEEEDEDETAIPSSDRGQ</sequence>
<dbReference type="Pfam" id="PF04082">
    <property type="entry name" value="Fungal_trans"/>
    <property type="match status" value="1"/>
</dbReference>
<dbReference type="PANTHER" id="PTHR47256">
    <property type="entry name" value="ZN(II)2CYS6 TRANSCRIPTION FACTOR (EUROFUNG)-RELATED"/>
    <property type="match status" value="1"/>
</dbReference>
<dbReference type="CDD" id="cd12148">
    <property type="entry name" value="fungal_TF_MHR"/>
    <property type="match status" value="1"/>
</dbReference>
<evidence type="ECO:0000259" key="3">
    <source>
        <dbReference type="PROSITE" id="PS50048"/>
    </source>
</evidence>
<evidence type="ECO:0000313" key="4">
    <source>
        <dbReference type="EMBL" id="KAG7119701.1"/>
    </source>
</evidence>
<dbReference type="InterPro" id="IPR053187">
    <property type="entry name" value="Notoamide_regulator"/>
</dbReference>
<dbReference type="CDD" id="cd00067">
    <property type="entry name" value="GAL4"/>
    <property type="match status" value="1"/>
</dbReference>
<dbReference type="PROSITE" id="PS50048">
    <property type="entry name" value="ZN2_CY6_FUNGAL_2"/>
    <property type="match status" value="1"/>
</dbReference>
<dbReference type="SMART" id="SM00066">
    <property type="entry name" value="GAL4"/>
    <property type="match status" value="1"/>
</dbReference>
<dbReference type="GO" id="GO:0006351">
    <property type="term" value="P:DNA-templated transcription"/>
    <property type="evidence" value="ECO:0007669"/>
    <property type="project" value="InterPro"/>
</dbReference>
<dbReference type="GO" id="GO:0008270">
    <property type="term" value="F:zinc ion binding"/>
    <property type="evidence" value="ECO:0007669"/>
    <property type="project" value="InterPro"/>
</dbReference>
<accession>A0A8I2Z7Y7</accession>
<feature type="compositionally biased region" description="Basic and acidic residues" evidence="2">
    <location>
        <begin position="676"/>
        <end position="687"/>
    </location>
</feature>
<dbReference type="Proteomes" id="UP000689129">
    <property type="component" value="Unassembled WGS sequence"/>
</dbReference>
<evidence type="ECO:0000256" key="1">
    <source>
        <dbReference type="ARBA" id="ARBA00023242"/>
    </source>
</evidence>
<gene>
    <name evidence="4" type="ORF">HYQ45_014879</name>
</gene>
<dbReference type="EMBL" id="JAEMWZ010000391">
    <property type="protein sequence ID" value="KAG7119701.1"/>
    <property type="molecule type" value="Genomic_DNA"/>
</dbReference>
<dbReference type="GO" id="GO:0003677">
    <property type="term" value="F:DNA binding"/>
    <property type="evidence" value="ECO:0007669"/>
    <property type="project" value="InterPro"/>
</dbReference>
<dbReference type="OrthoDB" id="426882at2759"/>
<keyword evidence="1" id="KW-0539">Nucleus</keyword>
<evidence type="ECO:0000313" key="5">
    <source>
        <dbReference type="Proteomes" id="UP000689129"/>
    </source>
</evidence>
<dbReference type="PANTHER" id="PTHR47256:SF1">
    <property type="entry name" value="ZN(II)2CYS6 TRANSCRIPTION FACTOR (EUROFUNG)"/>
    <property type="match status" value="1"/>
</dbReference>
<dbReference type="PROSITE" id="PS00463">
    <property type="entry name" value="ZN2_CY6_FUNGAL_1"/>
    <property type="match status" value="1"/>
</dbReference>
<dbReference type="Pfam" id="PF00172">
    <property type="entry name" value="Zn_clus"/>
    <property type="match status" value="1"/>
</dbReference>
<reference evidence="4" key="1">
    <citation type="journal article" date="2021" name="Mol. Plant Pathol.">
        <title>A 20-kb lineage-specific genomic region tames virulence in pathogenic amphidiploid Verticillium longisporum.</title>
        <authorList>
            <person name="Harting R."/>
            <person name="Starke J."/>
            <person name="Kusch H."/>
            <person name="Poggeler S."/>
            <person name="Maurus I."/>
            <person name="Schluter R."/>
            <person name="Landesfeind M."/>
            <person name="Bulla I."/>
            <person name="Nowrousian M."/>
            <person name="de Jonge R."/>
            <person name="Stahlhut G."/>
            <person name="Hoff K.J."/>
            <person name="Asshauer K.P."/>
            <person name="Thurmer A."/>
            <person name="Stanke M."/>
            <person name="Daniel R."/>
            <person name="Morgenstern B."/>
            <person name="Thomma B.P.H.J."/>
            <person name="Kronstad J.W."/>
            <person name="Braus-Stromeyer S.A."/>
            <person name="Braus G.H."/>
        </authorList>
    </citation>
    <scope>NUCLEOTIDE SEQUENCE</scope>
    <source>
        <strain evidence="4">Vl32</strain>
    </source>
</reference>
<organism evidence="4 5">
    <name type="scientific">Verticillium longisporum</name>
    <name type="common">Verticillium dahliae var. longisporum</name>
    <dbReference type="NCBI Taxonomy" id="100787"/>
    <lineage>
        <taxon>Eukaryota</taxon>
        <taxon>Fungi</taxon>
        <taxon>Dikarya</taxon>
        <taxon>Ascomycota</taxon>
        <taxon>Pezizomycotina</taxon>
        <taxon>Sordariomycetes</taxon>
        <taxon>Hypocreomycetidae</taxon>
        <taxon>Glomerellales</taxon>
        <taxon>Plectosphaerellaceae</taxon>
        <taxon>Verticillium</taxon>
    </lineage>
</organism>
<feature type="domain" description="Zn(2)-C6 fungal-type" evidence="3">
    <location>
        <begin position="48"/>
        <end position="78"/>
    </location>
</feature>
<protein>
    <submittedName>
        <fullName evidence="4">Nitrogen assimilation transcription factor nit-4 like protein</fullName>
    </submittedName>
</protein>
<comment type="caution">
    <text evidence="4">The sequence shown here is derived from an EMBL/GenBank/DDBJ whole genome shotgun (WGS) entry which is preliminary data.</text>
</comment>
<proteinExistence type="predicted"/>
<feature type="region of interest" description="Disordered" evidence="2">
    <location>
        <begin position="676"/>
        <end position="705"/>
    </location>
</feature>
<dbReference type="GO" id="GO:0000981">
    <property type="term" value="F:DNA-binding transcription factor activity, RNA polymerase II-specific"/>
    <property type="evidence" value="ECO:0007669"/>
    <property type="project" value="InterPro"/>
</dbReference>
<dbReference type="InterPro" id="IPR007219">
    <property type="entry name" value="XnlR_reg_dom"/>
</dbReference>
<name>A0A8I2Z7Y7_VERLO</name>
<dbReference type="InterPro" id="IPR001138">
    <property type="entry name" value="Zn2Cys6_DnaBD"/>
</dbReference>
<dbReference type="AlphaFoldDB" id="A0A8I2Z7Y7"/>
<feature type="region of interest" description="Disordered" evidence="2">
    <location>
        <begin position="1"/>
        <end position="54"/>
    </location>
</feature>
<evidence type="ECO:0000256" key="2">
    <source>
        <dbReference type="SAM" id="MobiDB-lite"/>
    </source>
</evidence>